<evidence type="ECO:0000313" key="2">
    <source>
        <dbReference type="Proteomes" id="UP000011761"/>
    </source>
</evidence>
<keyword evidence="2" id="KW-1185">Reference proteome</keyword>
<proteinExistence type="predicted"/>
<dbReference type="RefSeq" id="XP_007681805.1">
    <property type="nucleotide sequence ID" value="XM_007683615.1"/>
</dbReference>
<organism evidence="1 2">
    <name type="scientific">Baudoinia panamericana (strain UAMH 10762)</name>
    <name type="common">Angels' share fungus</name>
    <name type="synonym">Baudoinia compniacensis (strain UAMH 10762)</name>
    <dbReference type="NCBI Taxonomy" id="717646"/>
    <lineage>
        <taxon>Eukaryota</taxon>
        <taxon>Fungi</taxon>
        <taxon>Dikarya</taxon>
        <taxon>Ascomycota</taxon>
        <taxon>Pezizomycotina</taxon>
        <taxon>Dothideomycetes</taxon>
        <taxon>Dothideomycetidae</taxon>
        <taxon>Mycosphaerellales</taxon>
        <taxon>Teratosphaeriaceae</taxon>
        <taxon>Baudoinia</taxon>
    </lineage>
</organism>
<reference evidence="1 2" key="1">
    <citation type="journal article" date="2012" name="PLoS Pathog.">
        <title>Diverse lifestyles and strategies of plant pathogenesis encoded in the genomes of eighteen Dothideomycetes fungi.</title>
        <authorList>
            <person name="Ohm R.A."/>
            <person name="Feau N."/>
            <person name="Henrissat B."/>
            <person name="Schoch C.L."/>
            <person name="Horwitz B.A."/>
            <person name="Barry K.W."/>
            <person name="Condon B.J."/>
            <person name="Copeland A.C."/>
            <person name="Dhillon B."/>
            <person name="Glaser F."/>
            <person name="Hesse C.N."/>
            <person name="Kosti I."/>
            <person name="LaButti K."/>
            <person name="Lindquist E.A."/>
            <person name="Lucas S."/>
            <person name="Salamov A.A."/>
            <person name="Bradshaw R.E."/>
            <person name="Ciuffetti L."/>
            <person name="Hamelin R.C."/>
            <person name="Kema G.H.J."/>
            <person name="Lawrence C."/>
            <person name="Scott J.A."/>
            <person name="Spatafora J.W."/>
            <person name="Turgeon B.G."/>
            <person name="de Wit P.J.G.M."/>
            <person name="Zhong S."/>
            <person name="Goodwin S.B."/>
            <person name="Grigoriev I.V."/>
        </authorList>
    </citation>
    <scope>NUCLEOTIDE SEQUENCE [LARGE SCALE GENOMIC DNA]</scope>
    <source>
        <strain evidence="1 2">UAMH 10762</strain>
    </source>
</reference>
<dbReference type="EMBL" id="KB445565">
    <property type="protein sequence ID" value="EMC90893.1"/>
    <property type="molecule type" value="Genomic_DNA"/>
</dbReference>
<dbReference type="HOGENOM" id="CLU_2687423_0_0_1"/>
<name>M2MI04_BAUPA</name>
<dbReference type="AlphaFoldDB" id="M2MI04"/>
<gene>
    <name evidence="1" type="ORF">BAUCODRAFT_39705</name>
</gene>
<protein>
    <submittedName>
        <fullName evidence="1">Uncharacterized protein</fullName>
    </submittedName>
</protein>
<dbReference type="KEGG" id="bcom:BAUCODRAFT_39705"/>
<accession>M2MI04</accession>
<dbReference type="Proteomes" id="UP000011761">
    <property type="component" value="Unassembled WGS sequence"/>
</dbReference>
<evidence type="ECO:0000313" key="1">
    <source>
        <dbReference type="EMBL" id="EMC90893.1"/>
    </source>
</evidence>
<dbReference type="GeneID" id="19113864"/>
<sequence>MVGPLLAITPFVALALSFSIGTELLVRTVHGWRACFASSRWCRGQDPRALRRLHHLQLERVALACASWIRQIIA</sequence>